<proteinExistence type="predicted"/>
<keyword evidence="3" id="KW-1185">Reference proteome</keyword>
<sequence length="53" mass="5606">MRLDSIASAEDGRPRSRPCGRQLSDGDGEIQEPAGSTSVKEDRPSGSEVSALF</sequence>
<reference evidence="4" key="1">
    <citation type="submission" date="2016-06" db="UniProtKB">
        <authorList>
            <consortium name="WormBaseParasite"/>
        </authorList>
    </citation>
    <scope>IDENTIFICATION</scope>
</reference>
<evidence type="ECO:0000313" key="3">
    <source>
        <dbReference type="Proteomes" id="UP000271098"/>
    </source>
</evidence>
<reference evidence="2 3" key="2">
    <citation type="submission" date="2018-11" db="EMBL/GenBank/DDBJ databases">
        <authorList>
            <consortium name="Pathogen Informatics"/>
        </authorList>
    </citation>
    <scope>NUCLEOTIDE SEQUENCE [LARGE SCALE GENOMIC DNA]</scope>
</reference>
<accession>A0A183DJV3</accession>
<organism evidence="4">
    <name type="scientific">Gongylonema pulchrum</name>
    <dbReference type="NCBI Taxonomy" id="637853"/>
    <lineage>
        <taxon>Eukaryota</taxon>
        <taxon>Metazoa</taxon>
        <taxon>Ecdysozoa</taxon>
        <taxon>Nematoda</taxon>
        <taxon>Chromadorea</taxon>
        <taxon>Rhabditida</taxon>
        <taxon>Spirurina</taxon>
        <taxon>Spiruromorpha</taxon>
        <taxon>Spiruroidea</taxon>
        <taxon>Gongylonematidae</taxon>
        <taxon>Gongylonema</taxon>
    </lineage>
</organism>
<dbReference type="WBParaSite" id="GPUH_0000900401-mRNA-1">
    <property type="protein sequence ID" value="GPUH_0000900401-mRNA-1"/>
    <property type="gene ID" value="GPUH_0000900401"/>
</dbReference>
<gene>
    <name evidence="2" type="ORF">GPUH_LOCUS8991</name>
</gene>
<dbReference type="Proteomes" id="UP000271098">
    <property type="component" value="Unassembled WGS sequence"/>
</dbReference>
<evidence type="ECO:0000256" key="1">
    <source>
        <dbReference type="SAM" id="MobiDB-lite"/>
    </source>
</evidence>
<protein>
    <submittedName>
        <fullName evidence="2 4">Uncharacterized protein</fullName>
    </submittedName>
</protein>
<dbReference type="EMBL" id="UYRT01027965">
    <property type="protein sequence ID" value="VDK66930.1"/>
    <property type="molecule type" value="Genomic_DNA"/>
</dbReference>
<evidence type="ECO:0000313" key="2">
    <source>
        <dbReference type="EMBL" id="VDK66930.1"/>
    </source>
</evidence>
<name>A0A183DJV3_9BILA</name>
<dbReference type="AlphaFoldDB" id="A0A183DJV3"/>
<evidence type="ECO:0000313" key="4">
    <source>
        <dbReference type="WBParaSite" id="GPUH_0000900401-mRNA-1"/>
    </source>
</evidence>
<feature type="region of interest" description="Disordered" evidence="1">
    <location>
        <begin position="1"/>
        <end position="53"/>
    </location>
</feature>